<proteinExistence type="inferred from homology"/>
<sequence length="248" mass="27655">MKDLIPASVLVLGATGMTGRKLVGHLLASSHVGTVHIVGRRSAGEEERKGWTHPEKLKESIVNMDKLDDSEQVFSGHSIAYCCLGTTRAQAGSAEEFVRIDKDIPLQAARLFHKGETQTTQSDKNLQHFVLLSSTGSNASSWFLYPKTKGELEQQIIGMGFNRVSIVRPGLLDYRPDQRPTRRIMEEWMMPILDVVAPRSAILGVTQLGKAMCKMGEQWLDEFSKNNDTLSKVQVYENNDILNLAEQE</sequence>
<gene>
    <name evidence="4" type="ORF">BDEG_27874</name>
</gene>
<dbReference type="AlphaFoldDB" id="A0A177WYD6"/>
<evidence type="ECO:0000256" key="1">
    <source>
        <dbReference type="ARBA" id="ARBA00004450"/>
    </source>
</evidence>
<organism evidence="4 5">
    <name type="scientific">Batrachochytrium dendrobatidis (strain JEL423)</name>
    <dbReference type="NCBI Taxonomy" id="403673"/>
    <lineage>
        <taxon>Eukaryota</taxon>
        <taxon>Fungi</taxon>
        <taxon>Fungi incertae sedis</taxon>
        <taxon>Chytridiomycota</taxon>
        <taxon>Chytridiomycota incertae sedis</taxon>
        <taxon>Chytridiomycetes</taxon>
        <taxon>Rhizophydiales</taxon>
        <taxon>Rhizophydiales incertae sedis</taxon>
        <taxon>Batrachochytrium</taxon>
    </lineage>
</organism>
<dbReference type="Proteomes" id="UP000077115">
    <property type="component" value="Unassembled WGS sequence"/>
</dbReference>
<dbReference type="PANTHER" id="PTHR14097:SF7">
    <property type="entry name" value="OXIDOREDUCTASE HTATIP2"/>
    <property type="match status" value="1"/>
</dbReference>
<dbReference type="PANTHER" id="PTHR14097">
    <property type="entry name" value="OXIDOREDUCTASE HTATIP2"/>
    <property type="match status" value="1"/>
</dbReference>
<dbReference type="STRING" id="403673.A0A177WYD6"/>
<dbReference type="GO" id="GO:1901607">
    <property type="term" value="P:alpha-amino acid biosynthetic process"/>
    <property type="evidence" value="ECO:0007669"/>
    <property type="project" value="UniProtKB-ARBA"/>
</dbReference>
<dbReference type="Gene3D" id="3.40.50.720">
    <property type="entry name" value="NAD(P)-binding Rossmann-like Domain"/>
    <property type="match status" value="1"/>
</dbReference>
<dbReference type="GO" id="GO:0051170">
    <property type="term" value="P:import into nucleus"/>
    <property type="evidence" value="ECO:0007669"/>
    <property type="project" value="TreeGrafter"/>
</dbReference>
<dbReference type="GO" id="GO:0016620">
    <property type="term" value="F:oxidoreductase activity, acting on the aldehyde or oxo group of donors, NAD or NADP as acceptor"/>
    <property type="evidence" value="ECO:0007669"/>
    <property type="project" value="InterPro"/>
</dbReference>
<dbReference type="InterPro" id="IPR000534">
    <property type="entry name" value="Semialdehyde_DH_NAD-bd"/>
</dbReference>
<dbReference type="VEuPathDB" id="FungiDB:BDEG_27874"/>
<accession>A0A177WYD6</accession>
<protein>
    <recommendedName>
        <fullName evidence="3">Semialdehyde dehydrogenase NAD-binding domain-containing protein</fullName>
    </recommendedName>
</protein>
<dbReference type="GO" id="GO:0051287">
    <property type="term" value="F:NAD binding"/>
    <property type="evidence" value="ECO:0007669"/>
    <property type="project" value="InterPro"/>
</dbReference>
<dbReference type="OrthoDB" id="430436at2759"/>
<dbReference type="Pfam" id="PF01118">
    <property type="entry name" value="Semialdhyde_dh"/>
    <property type="match status" value="1"/>
</dbReference>
<reference evidence="4 5" key="2">
    <citation type="submission" date="2016-05" db="EMBL/GenBank/DDBJ databases">
        <title>Lineage-specific infection strategies underlie the spectrum of fungal disease in amphibians.</title>
        <authorList>
            <person name="Cuomo C.A."/>
            <person name="Farrer R.A."/>
            <person name="James T."/>
            <person name="Longcore J."/>
            <person name="Birren B."/>
        </authorList>
    </citation>
    <scope>NUCLEOTIDE SEQUENCE [LARGE SCALE GENOMIC DNA]</scope>
    <source>
        <strain evidence="4 5">JEL423</strain>
    </source>
</reference>
<name>A0A177WYD6_BATDL</name>
<feature type="domain" description="Semialdehyde dehydrogenase NAD-binding" evidence="3">
    <location>
        <begin position="9"/>
        <end position="87"/>
    </location>
</feature>
<dbReference type="SUPFAM" id="SSF51735">
    <property type="entry name" value="NAD(P)-binding Rossmann-fold domains"/>
    <property type="match status" value="1"/>
</dbReference>
<evidence type="ECO:0000259" key="3">
    <source>
        <dbReference type="Pfam" id="PF01118"/>
    </source>
</evidence>
<evidence type="ECO:0000313" key="4">
    <source>
        <dbReference type="EMBL" id="OAJ44664.1"/>
    </source>
</evidence>
<reference evidence="4 5" key="1">
    <citation type="submission" date="2006-10" db="EMBL/GenBank/DDBJ databases">
        <title>The Genome Sequence of Batrachochytrium dendrobatidis JEL423.</title>
        <authorList>
            <consortium name="The Broad Institute Genome Sequencing Platform"/>
            <person name="Birren B."/>
            <person name="Lander E."/>
            <person name="Galagan J."/>
            <person name="Cuomo C."/>
            <person name="Devon K."/>
            <person name="Jaffe D."/>
            <person name="Butler J."/>
            <person name="Alvarez P."/>
            <person name="Gnerre S."/>
            <person name="Grabherr M."/>
            <person name="Kleber M."/>
            <person name="Mauceli E."/>
            <person name="Brockman W."/>
            <person name="Young S."/>
            <person name="LaButti K."/>
            <person name="Sykes S."/>
            <person name="DeCaprio D."/>
            <person name="Crawford M."/>
            <person name="Koehrsen M."/>
            <person name="Engels R."/>
            <person name="Montgomery P."/>
            <person name="Pearson M."/>
            <person name="Howarth C."/>
            <person name="Larson L."/>
            <person name="White J."/>
            <person name="O'Leary S."/>
            <person name="Kodira C."/>
            <person name="Zeng Q."/>
            <person name="Yandava C."/>
            <person name="Alvarado L."/>
            <person name="Longcore J."/>
            <person name="James T."/>
        </authorList>
    </citation>
    <scope>NUCLEOTIDE SEQUENCE [LARGE SCALE GENOMIC DNA]</scope>
    <source>
        <strain evidence="4 5">JEL423</strain>
    </source>
</reference>
<evidence type="ECO:0000256" key="2">
    <source>
        <dbReference type="ARBA" id="ARBA00006617"/>
    </source>
</evidence>
<comment type="subcellular location">
    <subcellularLocation>
        <location evidence="1">Mitochondrion outer membrane</location>
        <topology evidence="1">Peripheral membrane protein</topology>
    </subcellularLocation>
</comment>
<dbReference type="GO" id="GO:0005741">
    <property type="term" value="C:mitochondrial outer membrane"/>
    <property type="evidence" value="ECO:0007669"/>
    <property type="project" value="UniProtKB-SubCell"/>
</dbReference>
<comment type="similarity">
    <text evidence="2">Belongs to the FMP52 family.</text>
</comment>
<evidence type="ECO:0000313" key="5">
    <source>
        <dbReference type="Proteomes" id="UP000077115"/>
    </source>
</evidence>
<dbReference type="InterPro" id="IPR036291">
    <property type="entry name" value="NAD(P)-bd_dom_sf"/>
</dbReference>
<dbReference type="EMBL" id="DS022313">
    <property type="protein sequence ID" value="OAJ44664.1"/>
    <property type="molecule type" value="Genomic_DNA"/>
</dbReference>